<dbReference type="Pfam" id="PF00700">
    <property type="entry name" value="Flagellin_C"/>
    <property type="match status" value="1"/>
</dbReference>
<evidence type="ECO:0000313" key="8">
    <source>
        <dbReference type="EMBL" id="WFD10034.1"/>
    </source>
</evidence>
<protein>
    <recommendedName>
        <fullName evidence="2 4">Flagellin</fullName>
    </recommendedName>
</protein>
<dbReference type="SUPFAM" id="SSF64518">
    <property type="entry name" value="Phase 1 flagellin"/>
    <property type="match status" value="1"/>
</dbReference>
<keyword evidence="8" id="KW-0966">Cell projection</keyword>
<evidence type="ECO:0000256" key="5">
    <source>
        <dbReference type="SAM" id="Coils"/>
    </source>
</evidence>
<feature type="domain" description="Flagellin N-terminal" evidence="6">
    <location>
        <begin position="3"/>
        <end position="139"/>
    </location>
</feature>
<dbReference type="PRINTS" id="PR00207">
    <property type="entry name" value="FLAGELLIN"/>
</dbReference>
<dbReference type="Proteomes" id="UP001222800">
    <property type="component" value="Chromosome"/>
</dbReference>
<dbReference type="EMBL" id="CP120733">
    <property type="protein sequence ID" value="WFD10034.1"/>
    <property type="molecule type" value="Genomic_DNA"/>
</dbReference>
<evidence type="ECO:0000256" key="1">
    <source>
        <dbReference type="ARBA" id="ARBA00005709"/>
    </source>
</evidence>
<keyword evidence="4" id="KW-0964">Secreted</keyword>
<dbReference type="Gene3D" id="3.30.70.2120">
    <property type="match status" value="1"/>
</dbReference>
<evidence type="ECO:0000313" key="9">
    <source>
        <dbReference type="Proteomes" id="UP001222800"/>
    </source>
</evidence>
<dbReference type="PANTHER" id="PTHR42792">
    <property type="entry name" value="FLAGELLIN"/>
    <property type="match status" value="1"/>
</dbReference>
<gene>
    <name evidence="8" type="ORF">P4S50_16910</name>
</gene>
<dbReference type="Gene3D" id="6.10.10.10">
    <property type="entry name" value="Flagellar export chaperone, C-terminal domain"/>
    <property type="match status" value="1"/>
</dbReference>
<evidence type="ECO:0000256" key="4">
    <source>
        <dbReference type="RuleBase" id="RU362073"/>
    </source>
</evidence>
<evidence type="ECO:0000256" key="2">
    <source>
        <dbReference type="ARBA" id="ARBA00020110"/>
    </source>
</evidence>
<evidence type="ECO:0000259" key="7">
    <source>
        <dbReference type="Pfam" id="PF00700"/>
    </source>
</evidence>
<feature type="coiled-coil region" evidence="5">
    <location>
        <begin position="73"/>
        <end position="127"/>
    </location>
</feature>
<proteinExistence type="inferred from homology"/>
<dbReference type="Gene3D" id="1.20.1330.10">
    <property type="entry name" value="f41 fragment of flagellin, N-terminal domain"/>
    <property type="match status" value="2"/>
</dbReference>
<dbReference type="InterPro" id="IPR001492">
    <property type="entry name" value="Flagellin"/>
</dbReference>
<organism evidence="8 9">
    <name type="scientific">Tepidibacter hydrothermalis</name>
    <dbReference type="NCBI Taxonomy" id="3036126"/>
    <lineage>
        <taxon>Bacteria</taxon>
        <taxon>Bacillati</taxon>
        <taxon>Bacillota</taxon>
        <taxon>Clostridia</taxon>
        <taxon>Peptostreptococcales</taxon>
        <taxon>Peptostreptococcaceae</taxon>
        <taxon>Tepidibacter</taxon>
    </lineage>
</organism>
<evidence type="ECO:0000256" key="3">
    <source>
        <dbReference type="ARBA" id="ARBA00023143"/>
    </source>
</evidence>
<reference evidence="8 9" key="1">
    <citation type="submission" date="2023-03" db="EMBL/GenBank/DDBJ databases">
        <title>Complete genome sequence of Tepidibacter sp. SWIR-1, isolated from a deep-sea hydrothermal vent.</title>
        <authorList>
            <person name="Li X."/>
        </authorList>
    </citation>
    <scope>NUCLEOTIDE SEQUENCE [LARGE SCALE GENOMIC DNA]</scope>
    <source>
        <strain evidence="8 9">SWIR-1</strain>
    </source>
</reference>
<dbReference type="PANTHER" id="PTHR42792:SF2">
    <property type="entry name" value="FLAGELLIN"/>
    <property type="match status" value="1"/>
</dbReference>
<accession>A0ABY8EE25</accession>
<keyword evidence="5" id="KW-0175">Coiled coil</keyword>
<dbReference type="InterPro" id="IPR046358">
    <property type="entry name" value="Flagellin_C"/>
</dbReference>
<dbReference type="Pfam" id="PF00669">
    <property type="entry name" value="Flagellin_N"/>
    <property type="match status" value="1"/>
</dbReference>
<keyword evidence="8" id="KW-0282">Flagellum</keyword>
<sequence length="560" mass="58873">MIINHNMNAMNAHRMMSSNTVASGKSMEKLSSGLRINRAGDDAAGLAISEKMRAQIRGLDQAGRNAQDGISMIQTAEGALNETESILQRMRELSVQSSNDTNNADDREAIQKEITQLTEEIDRIGNTTEFNTQKLIDGSIGAKKVAGTDNAAVVGTAVGKATSAKGASATAYVTGTDKFNTLDKTVENTIIVDGAKISFKLETDERVAEYKAAGTDTTKLANLVQEDINKAIDLYNSKNGTDVAHVKASFDGSTKLNITSGTTGTTSTISADKQTTNGIFNLTKFSSAGAVALVSGKEGTYTDAGAAAVKAAQSLSGDAAKMKFTVDGTEIEIDLVGTGTKSFTDATDAAKGDDMNTLAAKLEADLNKAIDNYNDTVGTDKEVDHVKLSVKDGSFVVESGSDEASSSIKFDNSEAAQLLGLANQSSATQGGGVDFQIGANEGQKMNVTIEDMRSDAIGVADVDLSTKEGAQEATTKIDAAIKSVSAQRADLGAFQNRLEHTINNLGTSSENLTAAESRIRDVDMAKEMLAFSKNNILNQASQAMLAQAKQQPQAVLQLLR</sequence>
<comment type="similarity">
    <text evidence="1 4">Belongs to the bacterial flagellin family.</text>
</comment>
<name>A0ABY8EE25_9FIRM</name>
<comment type="function">
    <text evidence="4">Flagellin is the subunit protein which polymerizes to form the filaments of bacterial flagella.</text>
</comment>
<dbReference type="InterPro" id="IPR001029">
    <property type="entry name" value="Flagellin_N"/>
</dbReference>
<keyword evidence="8" id="KW-0969">Cilium</keyword>
<keyword evidence="9" id="KW-1185">Reference proteome</keyword>
<evidence type="ECO:0000259" key="6">
    <source>
        <dbReference type="Pfam" id="PF00669"/>
    </source>
</evidence>
<dbReference type="InterPro" id="IPR042187">
    <property type="entry name" value="Flagellin_C_sub2"/>
</dbReference>
<dbReference type="RefSeq" id="WP_277732011.1">
    <property type="nucleotide sequence ID" value="NZ_CP120733.1"/>
</dbReference>
<feature type="domain" description="Flagellin C-terminal" evidence="7">
    <location>
        <begin position="475"/>
        <end position="559"/>
    </location>
</feature>
<comment type="subcellular location">
    <subcellularLocation>
        <location evidence="4">Secreted</location>
    </subcellularLocation>
    <subcellularLocation>
        <location evidence="4">Bacterial flagellum</location>
    </subcellularLocation>
</comment>
<keyword evidence="3 4" id="KW-0975">Bacterial flagellum</keyword>